<dbReference type="Pfam" id="PF03242">
    <property type="entry name" value="LEA_3a"/>
    <property type="match status" value="1"/>
</dbReference>
<keyword evidence="3" id="KW-1185">Reference proteome</keyword>
<reference evidence="3" key="1">
    <citation type="journal article" date="2024" name="IScience">
        <title>Strigolactones Initiate the Formation of Haustorium-like Structures in Castilleja.</title>
        <authorList>
            <person name="Buerger M."/>
            <person name="Peterson D."/>
            <person name="Chory J."/>
        </authorList>
    </citation>
    <scope>NUCLEOTIDE SEQUENCE [LARGE SCALE GENOMIC DNA]</scope>
</reference>
<evidence type="ECO:0000256" key="1">
    <source>
        <dbReference type="SAM" id="MobiDB-lite"/>
    </source>
</evidence>
<proteinExistence type="predicted"/>
<dbReference type="PANTHER" id="PTHR35109:SF1">
    <property type="entry name" value="GLUTAMATE RACEMASE"/>
    <property type="match status" value="1"/>
</dbReference>
<protein>
    <recommendedName>
        <fullName evidence="4">Late embryogenesis abundant protein</fullName>
    </recommendedName>
</protein>
<sequence length="113" mass="12642">MARNGIKNATMLLIKPISVRGYAIGRCISKLARKNNHHENTDKVLADERGQSPEDRRSSWIPDPRTGIYFPVGQEWVMDDVPNGAASFDCSFWLRSIDGVDDGKDKLGTHNTN</sequence>
<name>A0ABD3EF05_9LAMI</name>
<feature type="region of interest" description="Disordered" evidence="1">
    <location>
        <begin position="38"/>
        <end position="60"/>
    </location>
</feature>
<dbReference type="EMBL" id="JAVIJP010000006">
    <property type="protein sequence ID" value="KAL3651729.1"/>
    <property type="molecule type" value="Genomic_DNA"/>
</dbReference>
<dbReference type="PANTHER" id="PTHR35109">
    <property type="entry name" value="GLUTAMATE RACEMASE"/>
    <property type="match status" value="1"/>
</dbReference>
<dbReference type="InterPro" id="IPR004926">
    <property type="entry name" value="LEA_3a"/>
</dbReference>
<dbReference type="Proteomes" id="UP001632038">
    <property type="component" value="Unassembled WGS sequence"/>
</dbReference>
<dbReference type="AlphaFoldDB" id="A0ABD3EF05"/>
<gene>
    <name evidence="2" type="ORF">CASFOL_004731</name>
</gene>
<evidence type="ECO:0000313" key="2">
    <source>
        <dbReference type="EMBL" id="KAL3651729.1"/>
    </source>
</evidence>
<evidence type="ECO:0000313" key="3">
    <source>
        <dbReference type="Proteomes" id="UP001632038"/>
    </source>
</evidence>
<organism evidence="2 3">
    <name type="scientific">Castilleja foliolosa</name>
    <dbReference type="NCBI Taxonomy" id="1961234"/>
    <lineage>
        <taxon>Eukaryota</taxon>
        <taxon>Viridiplantae</taxon>
        <taxon>Streptophyta</taxon>
        <taxon>Embryophyta</taxon>
        <taxon>Tracheophyta</taxon>
        <taxon>Spermatophyta</taxon>
        <taxon>Magnoliopsida</taxon>
        <taxon>eudicotyledons</taxon>
        <taxon>Gunneridae</taxon>
        <taxon>Pentapetalae</taxon>
        <taxon>asterids</taxon>
        <taxon>lamiids</taxon>
        <taxon>Lamiales</taxon>
        <taxon>Orobanchaceae</taxon>
        <taxon>Pedicularideae</taxon>
        <taxon>Castillejinae</taxon>
        <taxon>Castilleja</taxon>
    </lineage>
</organism>
<evidence type="ECO:0008006" key="4">
    <source>
        <dbReference type="Google" id="ProtNLM"/>
    </source>
</evidence>
<accession>A0ABD3EF05</accession>
<feature type="compositionally biased region" description="Basic and acidic residues" evidence="1">
    <location>
        <begin position="38"/>
        <end position="58"/>
    </location>
</feature>
<comment type="caution">
    <text evidence="2">The sequence shown here is derived from an EMBL/GenBank/DDBJ whole genome shotgun (WGS) entry which is preliminary data.</text>
</comment>